<dbReference type="SUPFAM" id="SSF53850">
    <property type="entry name" value="Periplasmic binding protein-like II"/>
    <property type="match status" value="1"/>
</dbReference>
<reference evidence="5" key="1">
    <citation type="submission" date="2020-10" db="EMBL/GenBank/DDBJ databases">
        <authorList>
            <person name="Gilroy R."/>
        </authorList>
    </citation>
    <scope>NUCLEOTIDE SEQUENCE</scope>
    <source>
        <strain evidence="5">ChiBcec2-4451</strain>
    </source>
</reference>
<feature type="chain" id="PRO_5039665444" evidence="3">
    <location>
        <begin position="20"/>
        <end position="301"/>
    </location>
</feature>
<dbReference type="PROSITE" id="PS51257">
    <property type="entry name" value="PROKAR_LIPOPROTEIN"/>
    <property type="match status" value="1"/>
</dbReference>
<reference evidence="5" key="2">
    <citation type="journal article" date="2021" name="PeerJ">
        <title>Extensive microbial diversity within the chicken gut microbiome revealed by metagenomics and culture.</title>
        <authorList>
            <person name="Gilroy R."/>
            <person name="Ravi A."/>
            <person name="Getino M."/>
            <person name="Pursley I."/>
            <person name="Horton D.L."/>
            <person name="Alikhan N.F."/>
            <person name="Baker D."/>
            <person name="Gharbi K."/>
            <person name="Hall N."/>
            <person name="Watson M."/>
            <person name="Adriaenssens E.M."/>
            <person name="Foster-Nyarko E."/>
            <person name="Jarju S."/>
            <person name="Secka A."/>
            <person name="Antonio M."/>
            <person name="Oren A."/>
            <person name="Chaudhuri R.R."/>
            <person name="La Ragione R."/>
            <person name="Hildebrand F."/>
            <person name="Pallen M.J."/>
        </authorList>
    </citation>
    <scope>NUCLEOTIDE SEQUENCE</scope>
    <source>
        <strain evidence="5">ChiBcec2-4451</strain>
    </source>
</reference>
<evidence type="ECO:0000256" key="3">
    <source>
        <dbReference type="SAM" id="SignalP"/>
    </source>
</evidence>
<proteinExistence type="predicted"/>
<dbReference type="InterPro" id="IPR001638">
    <property type="entry name" value="Solute-binding_3/MltF_N"/>
</dbReference>
<dbReference type="PANTHER" id="PTHR35936">
    <property type="entry name" value="MEMBRANE-BOUND LYTIC MUREIN TRANSGLYCOSYLASE F"/>
    <property type="match status" value="1"/>
</dbReference>
<evidence type="ECO:0000259" key="4">
    <source>
        <dbReference type="SMART" id="SM00062"/>
    </source>
</evidence>
<feature type="region of interest" description="Disordered" evidence="2">
    <location>
        <begin position="23"/>
        <end position="48"/>
    </location>
</feature>
<feature type="compositionally biased region" description="Low complexity" evidence="2">
    <location>
        <begin position="30"/>
        <end position="48"/>
    </location>
</feature>
<evidence type="ECO:0000256" key="1">
    <source>
        <dbReference type="ARBA" id="ARBA00022729"/>
    </source>
</evidence>
<dbReference type="SMART" id="SM00062">
    <property type="entry name" value="PBPb"/>
    <property type="match status" value="1"/>
</dbReference>
<comment type="caution">
    <text evidence="5">The sequence shown here is derived from an EMBL/GenBank/DDBJ whole genome shotgun (WGS) entry which is preliminary data.</text>
</comment>
<organism evidence="5 6">
    <name type="scientific">Candidatus Pullilachnospira stercoravium</name>
    <dbReference type="NCBI Taxonomy" id="2840913"/>
    <lineage>
        <taxon>Bacteria</taxon>
        <taxon>Bacillati</taxon>
        <taxon>Bacillota</taxon>
        <taxon>Clostridia</taxon>
        <taxon>Lachnospirales</taxon>
        <taxon>Lachnospiraceae</taxon>
        <taxon>Lachnospiraceae incertae sedis</taxon>
        <taxon>Candidatus Pullilachnospira</taxon>
    </lineage>
</organism>
<protein>
    <submittedName>
        <fullName evidence="5">Transporter substrate-binding domain-containing protein</fullName>
    </submittedName>
</protein>
<evidence type="ECO:0000313" key="5">
    <source>
        <dbReference type="EMBL" id="HIV12795.1"/>
    </source>
</evidence>
<dbReference type="Gene3D" id="3.40.190.10">
    <property type="entry name" value="Periplasmic binding protein-like II"/>
    <property type="match status" value="2"/>
</dbReference>
<accession>A0A9D1NTZ6</accession>
<dbReference type="EMBL" id="DVON01000146">
    <property type="protein sequence ID" value="HIV12795.1"/>
    <property type="molecule type" value="Genomic_DNA"/>
</dbReference>
<name>A0A9D1NTZ6_9FIRM</name>
<dbReference type="AlphaFoldDB" id="A0A9D1NTZ6"/>
<dbReference type="Pfam" id="PF00497">
    <property type="entry name" value="SBP_bac_3"/>
    <property type="match status" value="1"/>
</dbReference>
<feature type="signal peptide" evidence="3">
    <location>
        <begin position="1"/>
        <end position="19"/>
    </location>
</feature>
<feature type="domain" description="Solute-binding protein family 3/N-terminal" evidence="4">
    <location>
        <begin position="54"/>
        <end position="292"/>
    </location>
</feature>
<dbReference type="PANTHER" id="PTHR35936:SF19">
    <property type="entry name" value="AMINO-ACID-BINDING PROTEIN YXEM-RELATED"/>
    <property type="match status" value="1"/>
</dbReference>
<evidence type="ECO:0000256" key="2">
    <source>
        <dbReference type="SAM" id="MobiDB-lite"/>
    </source>
</evidence>
<sequence length="301" mass="31907">MKKKMIALLLMLALTASMGGCGSADGSGTSGTSETSEASDAAEGEGTSGVEDGVLTIAMECAYAPYNWTQTDDSNGAVPIKDSNEYANGYDVMMAKKICEANGWDLEIVRTDWDSLVPGVQTGIYDAVIAGQSMTEERMQQVDFAGPYFYASIVCVTKADSPYATATELSDLSGGTCTAQIATIWYDSMLPQIKDAKIQTAAETAPAMLTALETGVVDYICTDMPTAMGAVAAYPDMVILDFSDSDDGFQVDEGEVNIGISMRKGNTELKEAIDGVLADMTEDDFTEIMNEAIAVQPLSEE</sequence>
<dbReference type="Proteomes" id="UP000886723">
    <property type="component" value="Unassembled WGS sequence"/>
</dbReference>
<keyword evidence="1 3" id="KW-0732">Signal</keyword>
<gene>
    <name evidence="5" type="ORF">IAA63_06620</name>
</gene>
<evidence type="ECO:0000313" key="6">
    <source>
        <dbReference type="Proteomes" id="UP000886723"/>
    </source>
</evidence>